<evidence type="ECO:0000313" key="1">
    <source>
        <dbReference type="EMBL" id="MFD3263988.1"/>
    </source>
</evidence>
<gene>
    <name evidence="1" type="ORF">OCL97_08450</name>
</gene>
<dbReference type="SUPFAM" id="SSF55874">
    <property type="entry name" value="ATPase domain of HSP90 chaperone/DNA topoisomerase II/histidine kinase"/>
    <property type="match status" value="1"/>
</dbReference>
<dbReference type="Gene3D" id="3.30.565.10">
    <property type="entry name" value="Histidine kinase-like ATPase, C-terminal domain"/>
    <property type="match status" value="1"/>
</dbReference>
<accession>A0ABW6CNZ1</accession>
<dbReference type="GO" id="GO:0005524">
    <property type="term" value="F:ATP binding"/>
    <property type="evidence" value="ECO:0007669"/>
    <property type="project" value="UniProtKB-KW"/>
</dbReference>
<proteinExistence type="predicted"/>
<keyword evidence="2" id="KW-1185">Reference proteome</keyword>
<comment type="caution">
    <text evidence="1">The sequence shown here is derived from an EMBL/GenBank/DDBJ whole genome shotgun (WGS) entry which is preliminary data.</text>
</comment>
<evidence type="ECO:0000313" key="2">
    <source>
        <dbReference type="Proteomes" id="UP001598130"/>
    </source>
</evidence>
<dbReference type="Proteomes" id="UP001598130">
    <property type="component" value="Unassembled WGS sequence"/>
</dbReference>
<dbReference type="RefSeq" id="WP_377369314.1">
    <property type="nucleotide sequence ID" value="NZ_JAOTJD010000013.1"/>
</dbReference>
<dbReference type="Pfam" id="PF13589">
    <property type="entry name" value="HATPase_c_3"/>
    <property type="match status" value="1"/>
</dbReference>
<sequence length="530" mass="58872">MASVDRKTEIAPINGTPVKRMFWSIISDYGLLTGVCELVDNAIDLWNRGERKRPLTVLVDLNVQQQTITVRDNAGGVPRDSLDLLVTPGGSANDPEAEVIGLFGVGSKRAGVALGEYVEIKTRHSKGESFEINITKDWLADGGWEMPAYQIPDFEPNATQVVIAQLRKPISVDGVEAVRQHLAEVYKGFLGADCTIEVNGAPIAPLGFDTWAYPPGFEPVRVALSCDLGHPKPIQAKITAGLIRDRDAAEGNYGVYFYLNGRLVAKELKTRDVGYFVSTEAGVPHPDASLCRVIVELNGPARLMPWNSSKSQIDFGHEAYLCIRPSLIQLVSRFSKISRHLKNDREDGVFKYDDGAVQHIDPEEVTSAGRIVLPPLPKLNKSQIEKLKARNKTVLQTKPWTLGMVEAFGAVDAIGRQKLETGNRIALILLDSTFEIALKEFIVHEDSLFPPRTYDQTKLTQIFARRYLVLNEIKAKVSIPDEVFRLCEHYYGIRNKLVHERATVDVTTSDVANYRLVVSRVLKTLFGVQI</sequence>
<dbReference type="EMBL" id="JAOTJD010000013">
    <property type="protein sequence ID" value="MFD3263988.1"/>
    <property type="molecule type" value="Genomic_DNA"/>
</dbReference>
<keyword evidence="1" id="KW-0067">ATP-binding</keyword>
<organism evidence="1 2">
    <name type="scientific">Phenylobacterium ferrooxidans</name>
    <dbReference type="NCBI Taxonomy" id="2982689"/>
    <lineage>
        <taxon>Bacteria</taxon>
        <taxon>Pseudomonadati</taxon>
        <taxon>Pseudomonadota</taxon>
        <taxon>Alphaproteobacteria</taxon>
        <taxon>Caulobacterales</taxon>
        <taxon>Caulobacteraceae</taxon>
        <taxon>Phenylobacterium</taxon>
    </lineage>
</organism>
<dbReference type="InterPro" id="IPR036890">
    <property type="entry name" value="HATPase_C_sf"/>
</dbReference>
<keyword evidence="1" id="KW-0547">Nucleotide-binding</keyword>
<reference evidence="1 2" key="1">
    <citation type="submission" date="2022-09" db="EMBL/GenBank/DDBJ databases">
        <title>New species of Phenylobacterium.</title>
        <authorList>
            <person name="Mieszkin S."/>
        </authorList>
    </citation>
    <scope>NUCLEOTIDE SEQUENCE [LARGE SCALE GENOMIC DNA]</scope>
    <source>
        <strain evidence="1 2">HK31-G</strain>
    </source>
</reference>
<protein>
    <submittedName>
        <fullName evidence="1">ATP-binding protein</fullName>
    </submittedName>
</protein>
<name>A0ABW6CNZ1_9CAUL</name>